<evidence type="ECO:0000313" key="4">
    <source>
        <dbReference type="Proteomes" id="UP000332933"/>
    </source>
</evidence>
<dbReference type="InterPro" id="IPR000195">
    <property type="entry name" value="Rab-GAP-TBC_dom"/>
</dbReference>
<dbReference type="Proteomes" id="UP000332933">
    <property type="component" value="Unassembled WGS sequence"/>
</dbReference>
<dbReference type="Gene3D" id="1.10.8.270">
    <property type="entry name" value="putative rabgap domain of human tbc1 domain family member 14 like domains"/>
    <property type="match status" value="1"/>
</dbReference>
<evidence type="ECO:0000313" key="2">
    <source>
        <dbReference type="EMBL" id="KAF0700724.1"/>
    </source>
</evidence>
<dbReference type="InterPro" id="IPR035969">
    <property type="entry name" value="Rab-GAP_TBC_sf"/>
</dbReference>
<organism evidence="3 4">
    <name type="scientific">Aphanomyces stellatus</name>
    <dbReference type="NCBI Taxonomy" id="120398"/>
    <lineage>
        <taxon>Eukaryota</taxon>
        <taxon>Sar</taxon>
        <taxon>Stramenopiles</taxon>
        <taxon>Oomycota</taxon>
        <taxon>Saprolegniomycetes</taxon>
        <taxon>Saprolegniales</taxon>
        <taxon>Verrucalvaceae</taxon>
        <taxon>Aphanomyces</taxon>
    </lineage>
</organism>
<protein>
    <submittedName>
        <fullName evidence="3">Aste57867_8778 protein</fullName>
    </submittedName>
</protein>
<evidence type="ECO:0000259" key="1">
    <source>
        <dbReference type="PROSITE" id="PS50086"/>
    </source>
</evidence>
<proteinExistence type="predicted"/>
<dbReference type="AlphaFoldDB" id="A0A485KL55"/>
<keyword evidence="4" id="KW-1185">Reference proteome</keyword>
<evidence type="ECO:0000313" key="3">
    <source>
        <dbReference type="EMBL" id="VFT85664.1"/>
    </source>
</evidence>
<reference evidence="3 4" key="1">
    <citation type="submission" date="2019-03" db="EMBL/GenBank/DDBJ databases">
        <authorList>
            <person name="Gaulin E."/>
            <person name="Dumas B."/>
        </authorList>
    </citation>
    <scope>NUCLEOTIDE SEQUENCE [LARGE SCALE GENOMIC DNA]</scope>
    <source>
        <strain evidence="3">CBS 568.67</strain>
    </source>
</reference>
<dbReference type="GO" id="GO:0005096">
    <property type="term" value="F:GTPase activator activity"/>
    <property type="evidence" value="ECO:0007669"/>
    <property type="project" value="TreeGrafter"/>
</dbReference>
<name>A0A485KL55_9STRA</name>
<dbReference type="SMART" id="SM00164">
    <property type="entry name" value="TBC"/>
    <property type="match status" value="1"/>
</dbReference>
<accession>A0A485KL55</accession>
<dbReference type="EMBL" id="CAADRA010005135">
    <property type="protein sequence ID" value="VFT85664.1"/>
    <property type="molecule type" value="Genomic_DNA"/>
</dbReference>
<dbReference type="SUPFAM" id="SSF47923">
    <property type="entry name" value="Ypt/Rab-GAP domain of gyp1p"/>
    <property type="match status" value="2"/>
</dbReference>
<sequence length="468" mass="52916">MRFPYDLRAAKQFLSNDEHFCESFKRQCQTLLMATEKCVHKKASRLKRSLHYLSLVHHAQNEVERGVRDSLDALMVRYTALMAELACAFNITQWTDMDLRLEKARAESLHIGIQLDQMNQLVRKEIKHRHCSDWMTVTIPAGFLPVFAYLSPEETASCLTVSRTWRTTLQCHCILSQSFRQASQRWCYWQSLAPVLDPLPSLTTTPATTAFDHVIELEVERTTFFPKETMYPRRRCDEKRPPLDHDRLGLHSSKSLTLHDLHAKLRGLLTSYAARHPAVGYGHGMTFLGAVLLSSLDYDADASLRVFSALLHTMRSLWHGCPTSFGPGLQARLDVLGQCITLYAPPLARRLGRHAITPNMFASSWVLSLFLNDHALPPHVCMHIVDTFLADGWLAMYALYVGLLVVHLPALVPDDDDNDPTDLLQMLLALPKHLAAGLAPYRVCALTTLSPPLASILEPSEIEREPHP</sequence>
<dbReference type="PANTHER" id="PTHR22957">
    <property type="entry name" value="TBC1 DOMAIN FAMILY MEMBER GTPASE-ACTIVATING PROTEIN"/>
    <property type="match status" value="1"/>
</dbReference>
<gene>
    <name evidence="3" type="primary">Aste57867_8778</name>
    <name evidence="2" type="ORF">As57867_008744</name>
    <name evidence="3" type="ORF">ASTE57867_8778</name>
</gene>
<feature type="domain" description="Rab-GAP TBC" evidence="1">
    <location>
        <begin position="179"/>
        <end position="392"/>
    </location>
</feature>
<dbReference type="Pfam" id="PF00566">
    <property type="entry name" value="RabGAP-TBC"/>
    <property type="match status" value="1"/>
</dbReference>
<dbReference type="EMBL" id="VJMH01005114">
    <property type="protein sequence ID" value="KAF0700724.1"/>
    <property type="molecule type" value="Genomic_DNA"/>
</dbReference>
<dbReference type="PROSITE" id="PS50086">
    <property type="entry name" value="TBC_RABGAP"/>
    <property type="match status" value="1"/>
</dbReference>
<dbReference type="Gene3D" id="1.10.472.80">
    <property type="entry name" value="Ypt/Rab-GAP domain of gyp1p, domain 3"/>
    <property type="match status" value="1"/>
</dbReference>
<reference evidence="2" key="2">
    <citation type="submission" date="2019-06" db="EMBL/GenBank/DDBJ databases">
        <title>Genomics analysis of Aphanomyces spp. identifies a new class of oomycete effector associated with host adaptation.</title>
        <authorList>
            <person name="Gaulin E."/>
        </authorList>
    </citation>
    <scope>NUCLEOTIDE SEQUENCE</scope>
    <source>
        <strain evidence="2">CBS 578.67</strain>
    </source>
</reference>
<dbReference type="OrthoDB" id="78246at2759"/>